<evidence type="ECO:0000313" key="3">
    <source>
        <dbReference type="Proteomes" id="UP001497516"/>
    </source>
</evidence>
<protein>
    <submittedName>
        <fullName evidence="2">Uncharacterized protein</fullName>
    </submittedName>
</protein>
<keyword evidence="1" id="KW-0472">Membrane</keyword>
<dbReference type="EMBL" id="OZ034819">
    <property type="protein sequence ID" value="CAL1395299.1"/>
    <property type="molecule type" value="Genomic_DNA"/>
</dbReference>
<organism evidence="2 3">
    <name type="scientific">Linum trigynum</name>
    <dbReference type="NCBI Taxonomy" id="586398"/>
    <lineage>
        <taxon>Eukaryota</taxon>
        <taxon>Viridiplantae</taxon>
        <taxon>Streptophyta</taxon>
        <taxon>Embryophyta</taxon>
        <taxon>Tracheophyta</taxon>
        <taxon>Spermatophyta</taxon>
        <taxon>Magnoliopsida</taxon>
        <taxon>eudicotyledons</taxon>
        <taxon>Gunneridae</taxon>
        <taxon>Pentapetalae</taxon>
        <taxon>rosids</taxon>
        <taxon>fabids</taxon>
        <taxon>Malpighiales</taxon>
        <taxon>Linaceae</taxon>
        <taxon>Linum</taxon>
    </lineage>
</organism>
<keyword evidence="3" id="KW-1185">Reference proteome</keyword>
<accession>A0AAV2FAK4</accession>
<gene>
    <name evidence="2" type="ORF">LTRI10_LOCUS35741</name>
</gene>
<name>A0AAV2FAK4_9ROSI</name>
<dbReference type="AlphaFoldDB" id="A0AAV2FAK4"/>
<dbReference type="Proteomes" id="UP001497516">
    <property type="component" value="Chromosome 6"/>
</dbReference>
<sequence>MVSRWGPVVVGRLAATKLAEVRMAHARVSKVMVGVARGERRGESSPHASIAIVAAFLLPPLSDTRLLLSLSVSLGASLTFFIATTTVSVERGGEVKRQFVRKEGMS</sequence>
<evidence type="ECO:0000256" key="1">
    <source>
        <dbReference type="SAM" id="Phobius"/>
    </source>
</evidence>
<proteinExistence type="predicted"/>
<keyword evidence="1" id="KW-1133">Transmembrane helix</keyword>
<evidence type="ECO:0000313" key="2">
    <source>
        <dbReference type="EMBL" id="CAL1395299.1"/>
    </source>
</evidence>
<reference evidence="2 3" key="1">
    <citation type="submission" date="2024-04" db="EMBL/GenBank/DDBJ databases">
        <authorList>
            <person name="Fracassetti M."/>
        </authorList>
    </citation>
    <scope>NUCLEOTIDE SEQUENCE [LARGE SCALE GENOMIC DNA]</scope>
</reference>
<keyword evidence="1" id="KW-0812">Transmembrane</keyword>
<feature type="transmembrane region" description="Helical" evidence="1">
    <location>
        <begin position="66"/>
        <end position="89"/>
    </location>
</feature>